<evidence type="ECO:0000256" key="1">
    <source>
        <dbReference type="ARBA" id="ARBA00004477"/>
    </source>
</evidence>
<dbReference type="InterPro" id="IPR004776">
    <property type="entry name" value="Mem_transp_PIN-like"/>
</dbReference>
<organism evidence="11 12">
    <name type="scientific">Oldenlandia corymbosa var. corymbosa</name>
    <dbReference type="NCBI Taxonomy" id="529605"/>
    <lineage>
        <taxon>Eukaryota</taxon>
        <taxon>Viridiplantae</taxon>
        <taxon>Streptophyta</taxon>
        <taxon>Embryophyta</taxon>
        <taxon>Tracheophyta</taxon>
        <taxon>Spermatophyta</taxon>
        <taxon>Magnoliopsida</taxon>
        <taxon>eudicotyledons</taxon>
        <taxon>Gunneridae</taxon>
        <taxon>Pentapetalae</taxon>
        <taxon>asterids</taxon>
        <taxon>lamiids</taxon>
        <taxon>Gentianales</taxon>
        <taxon>Rubiaceae</taxon>
        <taxon>Rubioideae</taxon>
        <taxon>Spermacoceae</taxon>
        <taxon>Hedyotis-Oldenlandia complex</taxon>
        <taxon>Oldenlandia</taxon>
    </lineage>
</organism>
<feature type="transmembrane region" description="Helical" evidence="10">
    <location>
        <begin position="498"/>
        <end position="520"/>
    </location>
</feature>
<dbReference type="Proteomes" id="UP001161247">
    <property type="component" value="Chromosome 6"/>
</dbReference>
<feature type="transmembrane region" description="Helical" evidence="10">
    <location>
        <begin position="742"/>
        <end position="761"/>
    </location>
</feature>
<evidence type="ECO:0000313" key="11">
    <source>
        <dbReference type="EMBL" id="CAI9110415.1"/>
    </source>
</evidence>
<evidence type="ECO:0000256" key="10">
    <source>
        <dbReference type="SAM" id="Phobius"/>
    </source>
</evidence>
<feature type="transmembrane region" description="Helical" evidence="10">
    <location>
        <begin position="251"/>
        <end position="271"/>
    </location>
</feature>
<keyword evidence="2" id="KW-0813">Transport</keyword>
<feature type="transmembrane region" description="Helical" evidence="10">
    <location>
        <begin position="42"/>
        <end position="61"/>
    </location>
</feature>
<feature type="transmembrane region" description="Helical" evidence="10">
    <location>
        <begin position="948"/>
        <end position="969"/>
    </location>
</feature>
<evidence type="ECO:0000256" key="7">
    <source>
        <dbReference type="ARBA" id="ARBA00023294"/>
    </source>
</evidence>
<accession>A0AAV1DRA8</accession>
<dbReference type="GO" id="GO:0009734">
    <property type="term" value="P:auxin-activated signaling pathway"/>
    <property type="evidence" value="ECO:0007669"/>
    <property type="project" value="UniProtKB-KW"/>
</dbReference>
<evidence type="ECO:0000256" key="9">
    <source>
        <dbReference type="ARBA" id="ARBA00025752"/>
    </source>
</evidence>
<dbReference type="PANTHER" id="PTHR31651">
    <property type="match status" value="1"/>
</dbReference>
<comment type="function">
    <text evidence="8">Involved in cellular auxin homeostasis by regulating auxin metabolism. Regulates intracellular auxin accumulation at the endoplasmic reticulum and thus auxin availability for nuclear auxin signaling.</text>
</comment>
<feature type="transmembrane region" description="Helical" evidence="10">
    <location>
        <begin position="540"/>
        <end position="558"/>
    </location>
</feature>
<feature type="transmembrane region" description="Helical" evidence="10">
    <location>
        <begin position="147"/>
        <end position="168"/>
    </location>
</feature>
<evidence type="ECO:0000256" key="6">
    <source>
        <dbReference type="ARBA" id="ARBA00023136"/>
    </source>
</evidence>
<feature type="transmembrane region" description="Helical" evidence="10">
    <location>
        <begin position="106"/>
        <end position="127"/>
    </location>
</feature>
<feature type="transmembrane region" description="Helical" evidence="10">
    <location>
        <begin position="717"/>
        <end position="736"/>
    </location>
</feature>
<feature type="transmembrane region" description="Helical" evidence="10">
    <location>
        <begin position="434"/>
        <end position="454"/>
    </location>
</feature>
<feature type="transmembrane region" description="Helical" evidence="10">
    <location>
        <begin position="1100"/>
        <end position="1120"/>
    </location>
</feature>
<keyword evidence="5 10" id="KW-1133">Transmembrane helix</keyword>
<evidence type="ECO:0000256" key="5">
    <source>
        <dbReference type="ARBA" id="ARBA00022989"/>
    </source>
</evidence>
<feature type="transmembrane region" description="Helical" evidence="10">
    <location>
        <begin position="317"/>
        <end position="337"/>
    </location>
</feature>
<comment type="subcellular location">
    <subcellularLocation>
        <location evidence="1">Endoplasmic reticulum membrane</location>
        <topology evidence="1">Multi-pass membrane protein</topology>
    </subcellularLocation>
</comment>
<evidence type="ECO:0000256" key="4">
    <source>
        <dbReference type="ARBA" id="ARBA00022824"/>
    </source>
</evidence>
<evidence type="ECO:0000256" key="2">
    <source>
        <dbReference type="ARBA" id="ARBA00022448"/>
    </source>
</evidence>
<feature type="transmembrane region" description="Helical" evidence="10">
    <location>
        <begin position="1030"/>
        <end position="1050"/>
    </location>
</feature>
<feature type="transmembrane region" description="Helical" evidence="10">
    <location>
        <begin position="874"/>
        <end position="895"/>
    </location>
</feature>
<sequence length="1177" mass="127535">MGYLEFFVVALIPVLKTLLITAVGLFLALERVNLLDRAARRNLNNLVFYVFSPAFVGSSLAETITMSSLIDLWFMPVNILLNMMIGSTLGWILYKITRAPRHLRGLLICCCATGNLGALPMIILPAVCKEENSPFGDSSTCSTKAQAYASLSIAIGAFFIWSYSYNIIRVDTMQCSTTFSDHDSDMLTKSSLHEALLTKDGVVASDDQAHEAQDLLLLTNYIEGNKKQVQILKKIKKQVAILGSTLNLKKIFAPSTIATLVALVIGAVTPLRHLIVGEKAPLRVIDSSVSLLGDAAVPATTLILGANLREGLKESGVGLWIIVGIQVVRFIAMPLLGTVIVRGAQHVGLVGSDPLYQFLLLLQHSVPCAMAIGTMTQLFGIGESDCAEHRIANMDFLDFFIVASIPIVKTLLIAATGLFLALRRINILDRIARHNLNNLVFYVFLPAYVGSSLADSITLRTLVELWFMPVNIILTFIIGTTLGWILTKVTGTPPHLRGLVICCCSTANLGTLPMIIIPAVCKETNSPFGDPETCSTKGQAYASLTTAIGAFFIWTYSYNIMRTEAMRFPGQNSLTLPESSLQEGLLSKDSVVPNNKIQEPQDGPLLPYSTEDKNKVPFLKKIKQQMKSWAVKYNLKKLFAPTTIATVVGLTIGAISPLRKLIVGDSAPLRVIDSTVDLLGQATVPAMTLVLGANLIEGLKKSGVGLRIITGVQVVRFVAMPLLGIAVVKGSHYIGIVGSDPLYQFLLLLHHSLPSAIAIGTMTQLFGMGESDCSVILLWNYGVALLAVTLWDSKFFNKFLSMELLDLFMVASIPVLKILIICGVGSLLASDRIGILGDSTRKQLNTVVFFVFTPSLLASSLAETVTWEKFMLLWFMPVNILLTFILGSIMGWILVKITKAAQHLKGLVITSCAAGNQGNLPMILIPAICHEKGSPFGAANSCNKYGIAYASLSMAIGAIYLWTYGYNIVRVLSTKSKNGNLDSETTSVTDNSDESSLPFLKTNNIGEGSMWNRIKNHLAAISRNVNLKNILAPPTTGAIIGFIIGSVVPLRKLLVGVNAPLHVIQDSASQLGDAAIPIVTLLVGGNIINGLRGSGVKISIISGIIVIRFILLPLMGIFVIKLASHLGFVHEDPLYQFVLLLHYSTPPAMNIGKTYDHLSYTTTKVWYGDPSFRSRAI</sequence>
<keyword evidence="3 10" id="KW-0812">Transmembrane</keyword>
<keyword evidence="7" id="KW-0927">Auxin signaling pathway</keyword>
<evidence type="ECO:0000256" key="3">
    <source>
        <dbReference type="ARBA" id="ARBA00022692"/>
    </source>
</evidence>
<protein>
    <submittedName>
        <fullName evidence="11">OLC1v1010426C1</fullName>
    </submittedName>
</protein>
<feature type="transmembrane region" description="Helical" evidence="10">
    <location>
        <begin position="1070"/>
        <end position="1088"/>
    </location>
</feature>
<feature type="transmembrane region" description="Helical" evidence="10">
    <location>
        <begin position="399"/>
        <end position="422"/>
    </location>
</feature>
<feature type="transmembrane region" description="Helical" evidence="10">
    <location>
        <begin position="73"/>
        <end position="94"/>
    </location>
</feature>
<dbReference type="GO" id="GO:0005789">
    <property type="term" value="C:endoplasmic reticulum membrane"/>
    <property type="evidence" value="ECO:0007669"/>
    <property type="project" value="UniProtKB-SubCell"/>
</dbReference>
<reference evidence="11" key="1">
    <citation type="submission" date="2023-03" db="EMBL/GenBank/DDBJ databases">
        <authorList>
            <person name="Julca I."/>
        </authorList>
    </citation>
    <scope>NUCLEOTIDE SEQUENCE</scope>
</reference>
<keyword evidence="12" id="KW-1185">Reference proteome</keyword>
<feature type="transmembrane region" description="Helical" evidence="10">
    <location>
        <begin position="6"/>
        <end position="30"/>
    </location>
</feature>
<keyword evidence="6 10" id="KW-0472">Membrane</keyword>
<dbReference type="EMBL" id="OX459123">
    <property type="protein sequence ID" value="CAI9110415.1"/>
    <property type="molecule type" value="Genomic_DNA"/>
</dbReference>
<proteinExistence type="inferred from homology"/>
<feature type="transmembrane region" description="Helical" evidence="10">
    <location>
        <begin position="811"/>
        <end position="831"/>
    </location>
</feature>
<dbReference type="Pfam" id="PF03547">
    <property type="entry name" value="Mem_trans"/>
    <property type="match status" value="3"/>
</dbReference>
<comment type="similarity">
    <text evidence="9">Belongs to the auxin efflux carrier (TC 2.A.69.2) family.</text>
</comment>
<evidence type="ECO:0000256" key="8">
    <source>
        <dbReference type="ARBA" id="ARBA00025100"/>
    </source>
</evidence>
<name>A0AAV1DRA8_OLDCO</name>
<dbReference type="InterPro" id="IPR045033">
    <property type="entry name" value="PILS1/3/4/5/7"/>
</dbReference>
<dbReference type="GO" id="GO:0080162">
    <property type="term" value="P:endoplasmic reticulum to cytosol auxin transport"/>
    <property type="evidence" value="ECO:0007669"/>
    <property type="project" value="InterPro"/>
</dbReference>
<keyword evidence="4" id="KW-0256">Endoplasmic reticulum</keyword>
<dbReference type="PANTHER" id="PTHR31651:SF6">
    <property type="entry name" value="PROTEIN PIN-LIKES 1-LIKE"/>
    <property type="match status" value="1"/>
</dbReference>
<evidence type="ECO:0000313" key="12">
    <source>
        <dbReference type="Proteomes" id="UP001161247"/>
    </source>
</evidence>
<dbReference type="AlphaFoldDB" id="A0AAV1DRA8"/>
<feature type="transmembrane region" description="Helical" evidence="10">
    <location>
        <begin position="466"/>
        <end position="486"/>
    </location>
</feature>
<feature type="transmembrane region" description="Helical" evidence="10">
    <location>
        <begin position="843"/>
        <end position="862"/>
    </location>
</feature>
<feature type="transmembrane region" description="Helical" evidence="10">
    <location>
        <begin position="907"/>
        <end position="928"/>
    </location>
</feature>
<gene>
    <name evidence="11" type="ORF">OLC1_LOCUS18080</name>
</gene>
<feature type="transmembrane region" description="Helical" evidence="10">
    <location>
        <begin position="773"/>
        <end position="791"/>
    </location>
</feature>